<accession>A0A1I3MQD2</accession>
<reference evidence="9" key="1">
    <citation type="submission" date="2016-10" db="EMBL/GenBank/DDBJ databases">
        <authorList>
            <person name="Varghese N."/>
            <person name="Submissions S."/>
        </authorList>
    </citation>
    <scope>NUCLEOTIDE SEQUENCE [LARGE SCALE GENOMIC DNA]</scope>
    <source>
        <strain evidence="9">XBD1002</strain>
    </source>
</reference>
<dbReference type="InterPro" id="IPR027417">
    <property type="entry name" value="P-loop_NTPase"/>
</dbReference>
<dbReference type="GO" id="GO:0005524">
    <property type="term" value="F:ATP binding"/>
    <property type="evidence" value="ECO:0007669"/>
    <property type="project" value="UniProtKB-KW"/>
</dbReference>
<keyword evidence="1" id="KW-0813">Transport</keyword>
<keyword evidence="9" id="KW-1185">Reference proteome</keyword>
<organism evidence="8 9">
    <name type="scientific">Treponema bryantii</name>
    <dbReference type="NCBI Taxonomy" id="163"/>
    <lineage>
        <taxon>Bacteria</taxon>
        <taxon>Pseudomonadati</taxon>
        <taxon>Spirochaetota</taxon>
        <taxon>Spirochaetia</taxon>
        <taxon>Spirochaetales</taxon>
        <taxon>Treponemataceae</taxon>
        <taxon>Treponema</taxon>
    </lineage>
</organism>
<dbReference type="SUPFAM" id="SSF52540">
    <property type="entry name" value="P-loop containing nucleoside triphosphate hydrolases"/>
    <property type="match status" value="1"/>
</dbReference>
<comment type="function">
    <text evidence="5">Part of the ABC transporter complex HmuTUV involved in hemin import. Responsible for energy coupling to the transport system.</text>
</comment>
<name>A0A1I3MQD2_9SPIR</name>
<evidence type="ECO:0000313" key="9">
    <source>
        <dbReference type="Proteomes" id="UP000182737"/>
    </source>
</evidence>
<evidence type="ECO:0000256" key="3">
    <source>
        <dbReference type="ARBA" id="ARBA00022840"/>
    </source>
</evidence>
<dbReference type="CDD" id="cd03214">
    <property type="entry name" value="ABC_Iron-Siderophores_B12_Hemin"/>
    <property type="match status" value="1"/>
</dbReference>
<proteinExistence type="predicted"/>
<dbReference type="OrthoDB" id="9799337at2"/>
<evidence type="ECO:0000313" key="8">
    <source>
        <dbReference type="EMBL" id="SFI99334.1"/>
    </source>
</evidence>
<evidence type="ECO:0000256" key="1">
    <source>
        <dbReference type="ARBA" id="ARBA00022448"/>
    </source>
</evidence>
<dbReference type="Proteomes" id="UP000182737">
    <property type="component" value="Unassembled WGS sequence"/>
</dbReference>
<keyword evidence="2" id="KW-0547">Nucleotide-binding</keyword>
<feature type="compositionally biased region" description="Low complexity" evidence="6">
    <location>
        <begin position="273"/>
        <end position="290"/>
    </location>
</feature>
<dbReference type="AlphaFoldDB" id="A0A1I3MQD2"/>
<keyword evidence="3 8" id="KW-0067">ATP-binding</keyword>
<protein>
    <submittedName>
        <fullName evidence="8">Iron complex transport system ATP-binding protein</fullName>
    </submittedName>
</protein>
<evidence type="ECO:0000256" key="2">
    <source>
        <dbReference type="ARBA" id="ARBA00022741"/>
    </source>
</evidence>
<dbReference type="InterPro" id="IPR003439">
    <property type="entry name" value="ABC_transporter-like_ATP-bd"/>
</dbReference>
<dbReference type="RefSeq" id="WP_074933130.1">
    <property type="nucleotide sequence ID" value="NZ_FORI01000010.1"/>
</dbReference>
<dbReference type="GO" id="GO:0016887">
    <property type="term" value="F:ATP hydrolysis activity"/>
    <property type="evidence" value="ECO:0007669"/>
    <property type="project" value="InterPro"/>
</dbReference>
<dbReference type="InterPro" id="IPR017871">
    <property type="entry name" value="ABC_transporter-like_CS"/>
</dbReference>
<dbReference type="EMBL" id="FORI01000010">
    <property type="protein sequence ID" value="SFI99334.1"/>
    <property type="molecule type" value="Genomic_DNA"/>
</dbReference>
<gene>
    <name evidence="8" type="ORF">SAMN04487775_11050</name>
</gene>
<evidence type="ECO:0000256" key="6">
    <source>
        <dbReference type="SAM" id="MobiDB-lite"/>
    </source>
</evidence>
<evidence type="ECO:0000259" key="7">
    <source>
        <dbReference type="PROSITE" id="PS50893"/>
    </source>
</evidence>
<evidence type="ECO:0000256" key="5">
    <source>
        <dbReference type="ARBA" id="ARBA00037066"/>
    </source>
</evidence>
<feature type="domain" description="ABC transporter" evidence="7">
    <location>
        <begin position="20"/>
        <end position="293"/>
    </location>
</feature>
<dbReference type="PANTHER" id="PTHR42794:SF1">
    <property type="entry name" value="HEMIN IMPORT ATP-BINDING PROTEIN HMUV"/>
    <property type="match status" value="1"/>
</dbReference>
<dbReference type="SMART" id="SM00382">
    <property type="entry name" value="AAA"/>
    <property type="match status" value="1"/>
</dbReference>
<dbReference type="PROSITE" id="PS00211">
    <property type="entry name" value="ABC_TRANSPORTER_1"/>
    <property type="match status" value="1"/>
</dbReference>
<dbReference type="Gene3D" id="3.40.50.300">
    <property type="entry name" value="P-loop containing nucleotide triphosphate hydrolases"/>
    <property type="match status" value="1"/>
</dbReference>
<dbReference type="PANTHER" id="PTHR42794">
    <property type="entry name" value="HEMIN IMPORT ATP-BINDING PROTEIN HMUV"/>
    <property type="match status" value="1"/>
</dbReference>
<dbReference type="InterPro" id="IPR003593">
    <property type="entry name" value="AAA+_ATPase"/>
</dbReference>
<dbReference type="PROSITE" id="PS50893">
    <property type="entry name" value="ABC_TRANSPORTER_2"/>
    <property type="match status" value="1"/>
</dbReference>
<keyword evidence="4" id="KW-1278">Translocase</keyword>
<feature type="region of interest" description="Disordered" evidence="6">
    <location>
        <begin position="273"/>
        <end position="295"/>
    </location>
</feature>
<sequence>MKVTKLPVVELAETTAATELRISNLNASYKETPILRDINLSLLQGEFVCLCGPNGAGKSTLLSVMAGVQDAALKVTGEVRWLSARSLTGEVAERSRSTDGASEPEMEQTSVNLQKLARRDAARIIAYLQQNEYSEWDFTVHNYVLQGRYAHAQSGFFGRFGPANYTAADNAVVDGVLADLSLQQFANRTIHTLSGGEFQKVRLARALAQTPKFLLLDEPAANLDYVFEPHLMQLLSDTAHSKNIGILAAVHDINLAARYADKIILLPPARTSANSETSASTETSASSKKSVLSGTPSDIMNTDNLKFTFGVDFECREIKSFQSLQ</sequence>
<evidence type="ECO:0000256" key="4">
    <source>
        <dbReference type="ARBA" id="ARBA00022967"/>
    </source>
</evidence>
<dbReference type="Pfam" id="PF00005">
    <property type="entry name" value="ABC_tran"/>
    <property type="match status" value="1"/>
</dbReference>